<organism evidence="1">
    <name type="scientific">freshwater metagenome</name>
    <dbReference type="NCBI Taxonomy" id="449393"/>
    <lineage>
        <taxon>unclassified sequences</taxon>
        <taxon>metagenomes</taxon>
        <taxon>ecological metagenomes</taxon>
    </lineage>
</organism>
<sequence length="86" mass="9380">MRALFHEHAFDVERKTMVAALGRYWQGRDNAACGRPLPAFGEAVQRLAREGAGGMLSNGVAVLPRATLLPSARVAWRAQRGDFETA</sequence>
<name>A0A6J7LA76_9ZZZZ</name>
<protein>
    <submittedName>
        <fullName evidence="1">Unannotated protein</fullName>
    </submittedName>
</protein>
<gene>
    <name evidence="1" type="ORF">UFOPK3564_04190</name>
</gene>
<evidence type="ECO:0000313" key="1">
    <source>
        <dbReference type="EMBL" id="CAB4963039.1"/>
    </source>
</evidence>
<accession>A0A6J7LA76</accession>
<dbReference type="EMBL" id="CAFBMK010000527">
    <property type="protein sequence ID" value="CAB4963039.1"/>
    <property type="molecule type" value="Genomic_DNA"/>
</dbReference>
<proteinExistence type="predicted"/>
<dbReference type="AlphaFoldDB" id="A0A6J7LA76"/>
<reference evidence="1" key="1">
    <citation type="submission" date="2020-05" db="EMBL/GenBank/DDBJ databases">
        <authorList>
            <person name="Chiriac C."/>
            <person name="Salcher M."/>
            <person name="Ghai R."/>
            <person name="Kavagutti S V."/>
        </authorList>
    </citation>
    <scope>NUCLEOTIDE SEQUENCE</scope>
</reference>